<reference evidence="1 2" key="1">
    <citation type="journal article" date="2022" name="Nat. Plants">
        <title>Genomes of leafy and leafless Platanthera orchids illuminate the evolution of mycoheterotrophy.</title>
        <authorList>
            <person name="Li M.H."/>
            <person name="Liu K.W."/>
            <person name="Li Z."/>
            <person name="Lu H.C."/>
            <person name="Ye Q.L."/>
            <person name="Zhang D."/>
            <person name="Wang J.Y."/>
            <person name="Li Y.F."/>
            <person name="Zhong Z.M."/>
            <person name="Liu X."/>
            <person name="Yu X."/>
            <person name="Liu D.K."/>
            <person name="Tu X.D."/>
            <person name="Liu B."/>
            <person name="Hao Y."/>
            <person name="Liao X.Y."/>
            <person name="Jiang Y.T."/>
            <person name="Sun W.H."/>
            <person name="Chen J."/>
            <person name="Chen Y.Q."/>
            <person name="Ai Y."/>
            <person name="Zhai J.W."/>
            <person name="Wu S.S."/>
            <person name="Zhou Z."/>
            <person name="Hsiao Y.Y."/>
            <person name="Wu W.L."/>
            <person name="Chen Y.Y."/>
            <person name="Lin Y.F."/>
            <person name="Hsu J.L."/>
            <person name="Li C.Y."/>
            <person name="Wang Z.W."/>
            <person name="Zhao X."/>
            <person name="Zhong W.Y."/>
            <person name="Ma X.K."/>
            <person name="Ma L."/>
            <person name="Huang J."/>
            <person name="Chen G.Z."/>
            <person name="Huang M.Z."/>
            <person name="Huang L."/>
            <person name="Peng D.H."/>
            <person name="Luo Y.B."/>
            <person name="Zou S.Q."/>
            <person name="Chen S.P."/>
            <person name="Lan S."/>
            <person name="Tsai W.C."/>
            <person name="Van de Peer Y."/>
            <person name="Liu Z.J."/>
        </authorList>
    </citation>
    <scope>NUCLEOTIDE SEQUENCE [LARGE SCALE GENOMIC DNA]</scope>
    <source>
        <strain evidence="1">Lor288</strain>
    </source>
</reference>
<organism evidence="1 2">
    <name type="scientific">Platanthera guangdongensis</name>
    <dbReference type="NCBI Taxonomy" id="2320717"/>
    <lineage>
        <taxon>Eukaryota</taxon>
        <taxon>Viridiplantae</taxon>
        <taxon>Streptophyta</taxon>
        <taxon>Embryophyta</taxon>
        <taxon>Tracheophyta</taxon>
        <taxon>Spermatophyta</taxon>
        <taxon>Magnoliopsida</taxon>
        <taxon>Liliopsida</taxon>
        <taxon>Asparagales</taxon>
        <taxon>Orchidaceae</taxon>
        <taxon>Orchidoideae</taxon>
        <taxon>Orchideae</taxon>
        <taxon>Orchidinae</taxon>
        <taxon>Platanthera</taxon>
    </lineage>
</organism>
<comment type="caution">
    <text evidence="1">The sequence shown here is derived from an EMBL/GenBank/DDBJ whole genome shotgun (WGS) entry which is preliminary data.</text>
</comment>
<dbReference type="Proteomes" id="UP001412067">
    <property type="component" value="Unassembled WGS sequence"/>
</dbReference>
<evidence type="ECO:0000313" key="1">
    <source>
        <dbReference type="EMBL" id="KAK8965057.1"/>
    </source>
</evidence>
<gene>
    <name evidence="1" type="ORF">KSP40_PGU016158</name>
</gene>
<sequence length="211" mass="23745">MLTSSPCHKKQVQITVYVVNSRSGLTKQASSQELRAANRPSGAASCYDRKAQLLLYSRQMRAFARRKPPPAIHKPQPPQKAIEFIQIALSHKSQPQKNAAEVIQIAANPKPRQHTAANRQTQHLAVKAVQNYSAAAKLKVVPVEDKPADEKLSPPPSCFGDWRKFLLPNFMKRSFDRRRTEKKKCTKIKKPVHSLSAKMNAIMRVKSLMAM</sequence>
<name>A0ABR2MLL1_9ASPA</name>
<proteinExistence type="predicted"/>
<evidence type="ECO:0000313" key="2">
    <source>
        <dbReference type="Proteomes" id="UP001412067"/>
    </source>
</evidence>
<protein>
    <submittedName>
        <fullName evidence="1">Uncharacterized protein</fullName>
    </submittedName>
</protein>
<keyword evidence="2" id="KW-1185">Reference proteome</keyword>
<accession>A0ABR2MLL1</accession>
<dbReference type="EMBL" id="JBBWWR010000006">
    <property type="protein sequence ID" value="KAK8965057.1"/>
    <property type="molecule type" value="Genomic_DNA"/>
</dbReference>